<dbReference type="PROSITE" id="PS00062">
    <property type="entry name" value="ALDOKETO_REDUCTASE_2"/>
    <property type="match status" value="1"/>
</dbReference>
<sequence>MNRIDLKSIKAFRTLSNGKTIPLLGLGSYLATQGGCCEQAVLWALEHFTARSTLTKQIFSWVERVLEAVLTAGYRHIDTAAFYENEESVGAAIRKSGIPREDIFVTTKLFEDDQGYESAIKACKVSLKKLGLDYIDLYLIHAPMRGAERRKQSWKALETLHAQGIVKSIGVSNYGVAHLKEILDSDPVVRPVVNQIEIHPWLQRPELFAFCEENNIALEAYSPLTQGHKLGDADLVRIASKYSKTPAQILIRWCLQRNFIVIPKSASKERIQQNANVFDFEIEKEDMDLLNSVDENFVCEWDPTTAP</sequence>
<dbReference type="Proteomes" id="UP000780801">
    <property type="component" value="Unassembled WGS sequence"/>
</dbReference>
<dbReference type="InterPro" id="IPR036812">
    <property type="entry name" value="NAD(P)_OxRdtase_dom_sf"/>
</dbReference>
<organism evidence="7 8">
    <name type="scientific">Lunasporangiospora selenospora</name>
    <dbReference type="NCBI Taxonomy" id="979761"/>
    <lineage>
        <taxon>Eukaryota</taxon>
        <taxon>Fungi</taxon>
        <taxon>Fungi incertae sedis</taxon>
        <taxon>Mucoromycota</taxon>
        <taxon>Mortierellomycotina</taxon>
        <taxon>Mortierellomycetes</taxon>
        <taxon>Mortierellales</taxon>
        <taxon>Mortierellaceae</taxon>
        <taxon>Lunasporangiospora</taxon>
    </lineage>
</organism>
<evidence type="ECO:0000259" key="6">
    <source>
        <dbReference type="Pfam" id="PF00248"/>
    </source>
</evidence>
<keyword evidence="2" id="KW-0560">Oxidoreductase</keyword>
<dbReference type="PRINTS" id="PR00069">
    <property type="entry name" value="ALDKETRDTASE"/>
</dbReference>
<feature type="active site" description="Proton donor" evidence="3">
    <location>
        <position position="83"/>
    </location>
</feature>
<accession>A0A9P6FZ65</accession>
<evidence type="ECO:0000256" key="4">
    <source>
        <dbReference type="PIRSR" id="PIRSR000097-2"/>
    </source>
</evidence>
<dbReference type="EMBL" id="JAABOA010000391">
    <property type="protein sequence ID" value="KAF9584527.1"/>
    <property type="molecule type" value="Genomic_DNA"/>
</dbReference>
<dbReference type="Pfam" id="PF00248">
    <property type="entry name" value="Aldo_ket_red"/>
    <property type="match status" value="1"/>
</dbReference>
<dbReference type="GO" id="GO:0016491">
    <property type="term" value="F:oxidoreductase activity"/>
    <property type="evidence" value="ECO:0007669"/>
    <property type="project" value="UniProtKB-KW"/>
</dbReference>
<dbReference type="InterPro" id="IPR020471">
    <property type="entry name" value="AKR"/>
</dbReference>
<protein>
    <recommendedName>
        <fullName evidence="6">NADP-dependent oxidoreductase domain-containing protein</fullName>
    </recommendedName>
</protein>
<feature type="binding site" evidence="4">
    <location>
        <position position="141"/>
    </location>
    <ligand>
        <name>substrate</name>
    </ligand>
</feature>
<keyword evidence="8" id="KW-1185">Reference proteome</keyword>
<dbReference type="FunFam" id="3.20.20.100:FF:000015">
    <property type="entry name" value="Oxidoreductase, aldo/keto reductase family"/>
    <property type="match status" value="1"/>
</dbReference>
<comment type="similarity">
    <text evidence="1">Belongs to the aldo/keto reductase family.</text>
</comment>
<feature type="site" description="Lowers pKa of active site Tyr" evidence="5">
    <location>
        <position position="108"/>
    </location>
</feature>
<dbReference type="AlphaFoldDB" id="A0A9P6FZ65"/>
<dbReference type="CDD" id="cd19071">
    <property type="entry name" value="AKR_AKR1-5-like"/>
    <property type="match status" value="1"/>
</dbReference>
<dbReference type="SUPFAM" id="SSF51430">
    <property type="entry name" value="NAD(P)-linked oxidoreductase"/>
    <property type="match status" value="1"/>
</dbReference>
<dbReference type="PIRSF" id="PIRSF000097">
    <property type="entry name" value="AKR"/>
    <property type="match status" value="1"/>
</dbReference>
<evidence type="ECO:0000256" key="5">
    <source>
        <dbReference type="PIRSR" id="PIRSR000097-3"/>
    </source>
</evidence>
<dbReference type="OrthoDB" id="416253at2759"/>
<evidence type="ECO:0000313" key="7">
    <source>
        <dbReference type="EMBL" id="KAF9584527.1"/>
    </source>
</evidence>
<evidence type="ECO:0000313" key="8">
    <source>
        <dbReference type="Proteomes" id="UP000780801"/>
    </source>
</evidence>
<feature type="domain" description="NADP-dependent oxidoreductase" evidence="6">
    <location>
        <begin position="62"/>
        <end position="294"/>
    </location>
</feature>
<gene>
    <name evidence="7" type="ORF">BGW38_006136</name>
</gene>
<proteinExistence type="inferred from homology"/>
<evidence type="ECO:0000256" key="3">
    <source>
        <dbReference type="PIRSR" id="PIRSR000097-1"/>
    </source>
</evidence>
<dbReference type="PROSITE" id="PS00063">
    <property type="entry name" value="ALDOKETO_REDUCTASE_3"/>
    <property type="match status" value="1"/>
</dbReference>
<dbReference type="InterPro" id="IPR018170">
    <property type="entry name" value="Aldo/ket_reductase_CS"/>
</dbReference>
<comment type="caution">
    <text evidence="7">The sequence shown here is derived from an EMBL/GenBank/DDBJ whole genome shotgun (WGS) entry which is preliminary data.</text>
</comment>
<name>A0A9P6FZ65_9FUNG</name>
<dbReference type="PANTHER" id="PTHR43827:SF13">
    <property type="entry name" value="ALDO_KETO REDUCTASE FAMILY PROTEIN"/>
    <property type="match status" value="1"/>
</dbReference>
<dbReference type="Gene3D" id="3.20.20.100">
    <property type="entry name" value="NADP-dependent oxidoreductase domain"/>
    <property type="match status" value="1"/>
</dbReference>
<evidence type="ECO:0000256" key="2">
    <source>
        <dbReference type="ARBA" id="ARBA00023002"/>
    </source>
</evidence>
<evidence type="ECO:0000256" key="1">
    <source>
        <dbReference type="ARBA" id="ARBA00007905"/>
    </source>
</evidence>
<reference evidence="7" key="1">
    <citation type="journal article" date="2020" name="Fungal Divers.">
        <title>Resolving the Mortierellaceae phylogeny through synthesis of multi-gene phylogenetics and phylogenomics.</title>
        <authorList>
            <person name="Vandepol N."/>
            <person name="Liber J."/>
            <person name="Desiro A."/>
            <person name="Na H."/>
            <person name="Kennedy M."/>
            <person name="Barry K."/>
            <person name="Grigoriev I.V."/>
            <person name="Miller A.N."/>
            <person name="O'Donnell K."/>
            <person name="Stajich J.E."/>
            <person name="Bonito G."/>
        </authorList>
    </citation>
    <scope>NUCLEOTIDE SEQUENCE</scope>
    <source>
        <strain evidence="7">KOD1015</strain>
    </source>
</reference>
<dbReference type="PROSITE" id="PS00798">
    <property type="entry name" value="ALDOKETO_REDUCTASE_1"/>
    <property type="match status" value="1"/>
</dbReference>
<dbReference type="InterPro" id="IPR023210">
    <property type="entry name" value="NADP_OxRdtase_dom"/>
</dbReference>
<dbReference type="PANTHER" id="PTHR43827">
    <property type="entry name" value="2,5-DIKETO-D-GLUCONIC ACID REDUCTASE"/>
    <property type="match status" value="1"/>
</dbReference>